<keyword evidence="2" id="KW-0808">Transferase</keyword>
<organism evidence="7 8">
    <name type="scientific">Paraclostridium tenue</name>
    <dbReference type="NCBI Taxonomy" id="1737"/>
    <lineage>
        <taxon>Bacteria</taxon>
        <taxon>Bacillati</taxon>
        <taxon>Bacillota</taxon>
        <taxon>Clostridia</taxon>
        <taxon>Peptostreptococcales</taxon>
        <taxon>Peptostreptococcaceae</taxon>
        <taxon>Paraclostridium</taxon>
    </lineage>
</organism>
<name>A0ABP3X8C9_9FIRM</name>
<keyword evidence="8" id="KW-1185">Reference proteome</keyword>
<evidence type="ECO:0000256" key="5">
    <source>
        <dbReference type="ARBA" id="ARBA00022840"/>
    </source>
</evidence>
<feature type="domain" description="Pyridoxamine kinase/Phosphomethylpyrimidine kinase" evidence="6">
    <location>
        <begin position="27"/>
        <end position="254"/>
    </location>
</feature>
<evidence type="ECO:0000256" key="1">
    <source>
        <dbReference type="ARBA" id="ARBA00012104"/>
    </source>
</evidence>
<dbReference type="EMBL" id="BAAACP010000002">
    <property type="protein sequence ID" value="GAA0861921.1"/>
    <property type="molecule type" value="Genomic_DNA"/>
</dbReference>
<dbReference type="InterPro" id="IPR029056">
    <property type="entry name" value="Ribokinase-like"/>
</dbReference>
<evidence type="ECO:0000256" key="2">
    <source>
        <dbReference type="ARBA" id="ARBA00022679"/>
    </source>
</evidence>
<dbReference type="InterPro" id="IPR013749">
    <property type="entry name" value="PM/HMP-P_kinase-1"/>
</dbReference>
<keyword evidence="4 7" id="KW-0418">Kinase</keyword>
<reference evidence="8" key="1">
    <citation type="journal article" date="2019" name="Int. J. Syst. Evol. Microbiol.">
        <title>The Global Catalogue of Microorganisms (GCM) 10K type strain sequencing project: providing services to taxonomists for standard genome sequencing and annotation.</title>
        <authorList>
            <consortium name="The Broad Institute Genomics Platform"/>
            <consortium name="The Broad Institute Genome Sequencing Center for Infectious Disease"/>
            <person name="Wu L."/>
            <person name="Ma J."/>
        </authorList>
    </citation>
    <scope>NUCLEOTIDE SEQUENCE [LARGE SCALE GENOMIC DNA]</scope>
    <source>
        <strain evidence="8">JCM 6486</strain>
    </source>
</reference>
<dbReference type="EC" id="2.7.1.35" evidence="1"/>
<protein>
    <recommendedName>
        <fullName evidence="1">pyridoxal kinase</fullName>
        <ecNumber evidence="1">2.7.1.35</ecNumber>
    </recommendedName>
</protein>
<sequence>MIKKVAAIHDLSGIGRCSLTIAIPILSALKVQCCPFPTAILSSQTGYPKYSFLDLTSEMISYKKVWHELNVDFDCIYSGFLGSENQIDIVSDFINDNKNSLVIVDPVMGDNGCLYPIFNKTMCDKIKNLVKHSNIVTPNITEALILTESDYTQINLCKAELISLAKKVSNLGPSKVVITGIILDNKIHNLTFDKNSNEVYFTSADFNNISYSGTGDLFTSILTGMILNGHSLKYSVDIASQFIHKSVLYTSKFNVDRNDGVMFEMFLSDLISCV</sequence>
<evidence type="ECO:0000313" key="7">
    <source>
        <dbReference type="EMBL" id="GAA0861921.1"/>
    </source>
</evidence>
<dbReference type="CDD" id="cd01173">
    <property type="entry name" value="pyridoxal_pyridoxamine_kinase"/>
    <property type="match status" value="1"/>
</dbReference>
<dbReference type="Gene3D" id="3.40.1190.20">
    <property type="match status" value="1"/>
</dbReference>
<dbReference type="SUPFAM" id="SSF53613">
    <property type="entry name" value="Ribokinase-like"/>
    <property type="match status" value="1"/>
</dbReference>
<evidence type="ECO:0000256" key="4">
    <source>
        <dbReference type="ARBA" id="ARBA00022777"/>
    </source>
</evidence>
<dbReference type="GO" id="GO:0016301">
    <property type="term" value="F:kinase activity"/>
    <property type="evidence" value="ECO:0007669"/>
    <property type="project" value="UniProtKB-KW"/>
</dbReference>
<dbReference type="RefSeq" id="WP_346041969.1">
    <property type="nucleotide sequence ID" value="NZ_BAAACP010000002.1"/>
</dbReference>
<evidence type="ECO:0000313" key="8">
    <source>
        <dbReference type="Proteomes" id="UP001400965"/>
    </source>
</evidence>
<keyword evidence="3" id="KW-0547">Nucleotide-binding</keyword>
<accession>A0ABP3X8C9</accession>
<proteinExistence type="predicted"/>
<dbReference type="Proteomes" id="UP001400965">
    <property type="component" value="Unassembled WGS sequence"/>
</dbReference>
<evidence type="ECO:0000259" key="6">
    <source>
        <dbReference type="Pfam" id="PF08543"/>
    </source>
</evidence>
<comment type="caution">
    <text evidence="7">The sequence shown here is derived from an EMBL/GenBank/DDBJ whole genome shotgun (WGS) entry which is preliminary data.</text>
</comment>
<dbReference type="PANTHER" id="PTHR10534">
    <property type="entry name" value="PYRIDOXAL KINASE"/>
    <property type="match status" value="1"/>
</dbReference>
<dbReference type="PANTHER" id="PTHR10534:SF2">
    <property type="entry name" value="PYRIDOXAL KINASE"/>
    <property type="match status" value="1"/>
</dbReference>
<dbReference type="NCBIfam" id="NF005491">
    <property type="entry name" value="PRK07105.1"/>
    <property type="match status" value="1"/>
</dbReference>
<dbReference type="InterPro" id="IPR004625">
    <property type="entry name" value="PyrdxlKinase"/>
</dbReference>
<evidence type="ECO:0000256" key="3">
    <source>
        <dbReference type="ARBA" id="ARBA00022741"/>
    </source>
</evidence>
<gene>
    <name evidence="7" type="ORF">GCM10008917_05210</name>
</gene>
<dbReference type="Pfam" id="PF08543">
    <property type="entry name" value="Phos_pyr_kin"/>
    <property type="match status" value="1"/>
</dbReference>
<keyword evidence="5" id="KW-0067">ATP-binding</keyword>